<name>A0A7J8A884_PIPKU</name>
<dbReference type="Proteomes" id="UP000558488">
    <property type="component" value="Unassembled WGS sequence"/>
</dbReference>
<dbReference type="InterPro" id="IPR045626">
    <property type="entry name" value="PGDH_ASB_dom"/>
</dbReference>
<evidence type="ECO:0000313" key="3">
    <source>
        <dbReference type="Proteomes" id="UP000558488"/>
    </source>
</evidence>
<keyword evidence="3" id="KW-1185">Reference proteome</keyword>
<evidence type="ECO:0000313" key="2">
    <source>
        <dbReference type="EMBL" id="KAF6382558.1"/>
    </source>
</evidence>
<proteinExistence type="predicted"/>
<feature type="domain" description="D-3-phosphoglycerate dehydrogenase ASB" evidence="1">
    <location>
        <begin position="15"/>
        <end position="94"/>
    </location>
</feature>
<dbReference type="SUPFAM" id="SSF143548">
    <property type="entry name" value="Serine metabolism enzymes domain"/>
    <property type="match status" value="1"/>
</dbReference>
<organism evidence="2 3">
    <name type="scientific">Pipistrellus kuhlii</name>
    <name type="common">Kuhl's pipistrelle</name>
    <dbReference type="NCBI Taxonomy" id="59472"/>
    <lineage>
        <taxon>Eukaryota</taxon>
        <taxon>Metazoa</taxon>
        <taxon>Chordata</taxon>
        <taxon>Craniata</taxon>
        <taxon>Vertebrata</taxon>
        <taxon>Euteleostomi</taxon>
        <taxon>Mammalia</taxon>
        <taxon>Eutheria</taxon>
        <taxon>Laurasiatheria</taxon>
        <taxon>Chiroptera</taxon>
        <taxon>Yangochiroptera</taxon>
        <taxon>Vespertilionidae</taxon>
        <taxon>Pipistrellus</taxon>
    </lineage>
</organism>
<evidence type="ECO:0000259" key="1">
    <source>
        <dbReference type="Pfam" id="PF19304"/>
    </source>
</evidence>
<dbReference type="FunFam" id="3.30.1330.90:FF:000005">
    <property type="entry name" value="D-3-phosphoglycerate dehydrogenase"/>
    <property type="match status" value="1"/>
</dbReference>
<dbReference type="InterPro" id="IPR029009">
    <property type="entry name" value="ASB_dom_sf"/>
</dbReference>
<dbReference type="Pfam" id="PF19304">
    <property type="entry name" value="PGDH_inter"/>
    <property type="match status" value="1"/>
</dbReference>
<dbReference type="EMBL" id="JACAGB010000002">
    <property type="protein sequence ID" value="KAF6382558.1"/>
    <property type="molecule type" value="Genomic_DNA"/>
</dbReference>
<dbReference type="AlphaFoldDB" id="A0A7J8A884"/>
<reference evidence="2 3" key="1">
    <citation type="journal article" date="2020" name="Nature">
        <title>Six reference-quality genomes reveal evolution of bat adaptations.</title>
        <authorList>
            <person name="Jebb D."/>
            <person name="Huang Z."/>
            <person name="Pippel M."/>
            <person name="Hughes G.M."/>
            <person name="Lavrichenko K."/>
            <person name="Devanna P."/>
            <person name="Winkler S."/>
            <person name="Jermiin L.S."/>
            <person name="Skirmuntt E.C."/>
            <person name="Katzourakis A."/>
            <person name="Burkitt-Gray L."/>
            <person name="Ray D.A."/>
            <person name="Sullivan K.A.M."/>
            <person name="Roscito J.G."/>
            <person name="Kirilenko B.M."/>
            <person name="Davalos L.M."/>
            <person name="Corthals A.P."/>
            <person name="Power M.L."/>
            <person name="Jones G."/>
            <person name="Ransome R.D."/>
            <person name="Dechmann D.K.N."/>
            <person name="Locatelli A.G."/>
            <person name="Puechmaille S.J."/>
            <person name="Fedrigo O."/>
            <person name="Jarvis E.D."/>
            <person name="Hiller M."/>
            <person name="Vernes S.C."/>
            <person name="Myers E.W."/>
            <person name="Teeling E.C."/>
        </authorList>
    </citation>
    <scope>NUCLEOTIDE SEQUENCE [LARGE SCALE GENOMIC DNA]</scope>
    <source>
        <strain evidence="2">MPipKuh1</strain>
        <tissue evidence="2">Flight muscle</tissue>
    </source>
</reference>
<dbReference type="Gene3D" id="3.30.1330.90">
    <property type="entry name" value="D-3-phosphoglycerate dehydrogenase, domain 3"/>
    <property type="match status" value="1"/>
</dbReference>
<comment type="caution">
    <text evidence="2">The sequence shown here is derived from an EMBL/GenBank/DDBJ whole genome shotgun (WGS) entry which is preliminary data.</text>
</comment>
<gene>
    <name evidence="2" type="ORF">mPipKuh1_008920</name>
</gene>
<sequence>MNAQDLTSTFSLHTKPWIRLAKALGTLMRVWAGSPKGTIQVVMQGLSLKNVRNCLSSTVIVGLLKDFSNHDDVNLVNAKLMLKEAGLNLTTSHNPTVPEKEGCREGFLSMALADAPYQAVGFVQDTTPVPQALNSAAFRAEVPLCRGLPPLLFWTQPSNHAMLPTMIWLLAEADMQLQSYQISVVSDETWHVMGISSLLPSLDTWKQYVTEGIQFHY</sequence>
<protein>
    <recommendedName>
        <fullName evidence="1">D-3-phosphoglycerate dehydrogenase ASB domain-containing protein</fullName>
    </recommendedName>
</protein>
<accession>A0A7J8A884</accession>